<keyword evidence="5 8" id="KW-0812">Transmembrane</keyword>
<protein>
    <submittedName>
        <fullName evidence="9">AI-2E family transporter</fullName>
    </submittedName>
</protein>
<evidence type="ECO:0000256" key="4">
    <source>
        <dbReference type="ARBA" id="ARBA00022475"/>
    </source>
</evidence>
<feature type="transmembrane region" description="Helical" evidence="8">
    <location>
        <begin position="305"/>
        <end position="327"/>
    </location>
</feature>
<dbReference type="Pfam" id="PF01594">
    <property type="entry name" value="AI-2E_transport"/>
    <property type="match status" value="1"/>
</dbReference>
<dbReference type="Proteomes" id="UP000237061">
    <property type="component" value="Unassembled WGS sequence"/>
</dbReference>
<keyword evidence="3" id="KW-0813">Transport</keyword>
<comment type="subcellular location">
    <subcellularLocation>
        <location evidence="1">Cell membrane</location>
        <topology evidence="1">Multi-pass membrane protein</topology>
    </subcellularLocation>
</comment>
<feature type="transmembrane region" description="Helical" evidence="8">
    <location>
        <begin position="56"/>
        <end position="77"/>
    </location>
</feature>
<feature type="transmembrane region" description="Helical" evidence="8">
    <location>
        <begin position="279"/>
        <end position="298"/>
    </location>
</feature>
<evidence type="ECO:0000256" key="3">
    <source>
        <dbReference type="ARBA" id="ARBA00022448"/>
    </source>
</evidence>
<dbReference type="InterPro" id="IPR002549">
    <property type="entry name" value="AI-2E-like"/>
</dbReference>
<sequence length="397" mass="41569">MSFRPFRRRATRGAEPAAPLSAVAQQANDNLPDPPDTLAAPANRVALLWSDPLGRAAIRAAQVLLVLALVGAAVLGLSQVSLAVLPLLIALILSSALWPLVRLARKAMSAMLAAWTVFLGSLAVIGGVVAGIVFAVRAEWPGLVDQAVEGFKQLQGMVKNLPLQISQQQIDDGVTAVTDFLTSSQFGAGALTGLSAAGSFFTGLVLLLVILFFFLKDGDRIWAFFLSWIPRRHEAKWRASGTRTVETLGGYIRGTAVIAFVDAAGIGIALWILQVPLALPLAVIVFITSFIPMVGATFAGILATLVALVANGPVVALIVLGVVILVNQLEGNFLQPVVMAQALNLHALVILLALTIGTVLAGLVGAVLSVPITAVAWAIVKIWTGRDTEAIEGPTRG</sequence>
<accession>A0A2S3ZRY3</accession>
<evidence type="ECO:0000256" key="2">
    <source>
        <dbReference type="ARBA" id="ARBA00009773"/>
    </source>
</evidence>
<feature type="transmembrane region" description="Helical" evidence="8">
    <location>
        <begin position="347"/>
        <end position="380"/>
    </location>
</feature>
<dbReference type="PANTHER" id="PTHR21716">
    <property type="entry name" value="TRANSMEMBRANE PROTEIN"/>
    <property type="match status" value="1"/>
</dbReference>
<keyword evidence="10" id="KW-1185">Reference proteome</keyword>
<evidence type="ECO:0000256" key="6">
    <source>
        <dbReference type="ARBA" id="ARBA00022989"/>
    </source>
</evidence>
<dbReference type="GO" id="GO:0005886">
    <property type="term" value="C:plasma membrane"/>
    <property type="evidence" value="ECO:0007669"/>
    <property type="project" value="UniProtKB-SubCell"/>
</dbReference>
<evidence type="ECO:0000313" key="9">
    <source>
        <dbReference type="EMBL" id="POH71869.1"/>
    </source>
</evidence>
<name>A0A2S3ZRY3_ARTGL</name>
<comment type="caution">
    <text evidence="9">The sequence shown here is derived from an EMBL/GenBank/DDBJ whole genome shotgun (WGS) entry which is preliminary data.</text>
</comment>
<keyword evidence="6 8" id="KW-1133">Transmembrane helix</keyword>
<evidence type="ECO:0000256" key="5">
    <source>
        <dbReference type="ARBA" id="ARBA00022692"/>
    </source>
</evidence>
<evidence type="ECO:0000256" key="8">
    <source>
        <dbReference type="SAM" id="Phobius"/>
    </source>
</evidence>
<organism evidence="9 10">
    <name type="scientific">Arthrobacter glacialis</name>
    <dbReference type="NCBI Taxonomy" id="1664"/>
    <lineage>
        <taxon>Bacteria</taxon>
        <taxon>Bacillati</taxon>
        <taxon>Actinomycetota</taxon>
        <taxon>Actinomycetes</taxon>
        <taxon>Micrococcales</taxon>
        <taxon>Micrococcaceae</taxon>
        <taxon>Arthrobacter</taxon>
    </lineage>
</organism>
<keyword evidence="4" id="KW-1003">Cell membrane</keyword>
<proteinExistence type="inferred from homology"/>
<feature type="transmembrane region" description="Helical" evidence="8">
    <location>
        <begin position="113"/>
        <end position="136"/>
    </location>
</feature>
<dbReference type="AlphaFoldDB" id="A0A2S3ZRY3"/>
<evidence type="ECO:0000313" key="10">
    <source>
        <dbReference type="Proteomes" id="UP000237061"/>
    </source>
</evidence>
<gene>
    <name evidence="9" type="ORF">CVS27_18675</name>
</gene>
<keyword evidence="7 8" id="KW-0472">Membrane</keyword>
<evidence type="ECO:0000256" key="1">
    <source>
        <dbReference type="ARBA" id="ARBA00004651"/>
    </source>
</evidence>
<reference evidence="9 10" key="1">
    <citation type="submission" date="2018-01" db="EMBL/GenBank/DDBJ databases">
        <title>Arthrobacter sp. nov., from glaciers in China.</title>
        <authorList>
            <person name="Liu Q."/>
            <person name="Xin Y.-H."/>
        </authorList>
    </citation>
    <scope>NUCLEOTIDE SEQUENCE [LARGE SCALE GENOMIC DNA]</scope>
    <source>
        <strain evidence="9 10">HLT2-12-2</strain>
    </source>
</reference>
<evidence type="ECO:0000256" key="7">
    <source>
        <dbReference type="ARBA" id="ARBA00023136"/>
    </source>
</evidence>
<dbReference type="GO" id="GO:0055085">
    <property type="term" value="P:transmembrane transport"/>
    <property type="evidence" value="ECO:0007669"/>
    <property type="project" value="TreeGrafter"/>
</dbReference>
<dbReference type="RefSeq" id="WP_103467406.1">
    <property type="nucleotide sequence ID" value="NZ_PPXC01000021.1"/>
</dbReference>
<dbReference type="EMBL" id="PPXC01000021">
    <property type="protein sequence ID" value="POH71869.1"/>
    <property type="molecule type" value="Genomic_DNA"/>
</dbReference>
<feature type="transmembrane region" description="Helical" evidence="8">
    <location>
        <begin position="190"/>
        <end position="215"/>
    </location>
</feature>
<comment type="similarity">
    <text evidence="2">Belongs to the autoinducer-2 exporter (AI-2E) (TC 2.A.86) family.</text>
</comment>
<dbReference type="PANTHER" id="PTHR21716:SF53">
    <property type="entry name" value="PERMEASE PERM-RELATED"/>
    <property type="match status" value="1"/>
</dbReference>
<feature type="transmembrane region" description="Helical" evidence="8">
    <location>
        <begin position="251"/>
        <end position="273"/>
    </location>
</feature>
<feature type="transmembrane region" description="Helical" evidence="8">
    <location>
        <begin position="83"/>
        <end position="101"/>
    </location>
</feature>